<gene>
    <name evidence="3" type="ORF">GCM10010357_13870</name>
</gene>
<dbReference type="RefSeq" id="WP_344021002.1">
    <property type="nucleotide sequence ID" value="NZ_BAAABX010000012.1"/>
</dbReference>
<evidence type="ECO:0000313" key="3">
    <source>
        <dbReference type="EMBL" id="GAA0394185.1"/>
    </source>
</evidence>
<dbReference type="InterPro" id="IPR052169">
    <property type="entry name" value="CW_Biosynth-Accessory"/>
</dbReference>
<reference evidence="3 4" key="1">
    <citation type="journal article" date="2019" name="Int. J. Syst. Evol. Microbiol.">
        <title>The Global Catalogue of Microorganisms (GCM) 10K type strain sequencing project: providing services to taxonomists for standard genome sequencing and annotation.</title>
        <authorList>
            <consortium name="The Broad Institute Genomics Platform"/>
            <consortium name="The Broad Institute Genome Sequencing Center for Infectious Disease"/>
            <person name="Wu L."/>
            <person name="Ma J."/>
        </authorList>
    </citation>
    <scope>NUCLEOTIDE SEQUENCE [LARGE SCALE GENOMIC DNA]</scope>
    <source>
        <strain evidence="3 4">JCM 4788</strain>
    </source>
</reference>
<protein>
    <submittedName>
        <fullName evidence="3">CapA family protein</fullName>
    </submittedName>
</protein>
<accession>A0ABN0YG87</accession>
<dbReference type="Proteomes" id="UP001500879">
    <property type="component" value="Unassembled WGS sequence"/>
</dbReference>
<dbReference type="PANTHER" id="PTHR33393:SF13">
    <property type="entry name" value="PGA BIOSYNTHESIS PROTEIN CAPA"/>
    <property type="match status" value="1"/>
</dbReference>
<evidence type="ECO:0000259" key="2">
    <source>
        <dbReference type="SMART" id="SM00854"/>
    </source>
</evidence>
<comment type="caution">
    <text evidence="3">The sequence shown here is derived from an EMBL/GenBank/DDBJ whole genome shotgun (WGS) entry which is preliminary data.</text>
</comment>
<name>A0ABN0YG87_9ACTN</name>
<dbReference type="EMBL" id="BAAABX010000012">
    <property type="protein sequence ID" value="GAA0394185.1"/>
    <property type="molecule type" value="Genomic_DNA"/>
</dbReference>
<evidence type="ECO:0000313" key="4">
    <source>
        <dbReference type="Proteomes" id="UP001500879"/>
    </source>
</evidence>
<evidence type="ECO:0000256" key="1">
    <source>
        <dbReference type="ARBA" id="ARBA00005662"/>
    </source>
</evidence>
<comment type="similarity">
    <text evidence="1">Belongs to the CapA family.</text>
</comment>
<dbReference type="Gene3D" id="3.60.21.10">
    <property type="match status" value="1"/>
</dbReference>
<feature type="domain" description="Capsule synthesis protein CapA" evidence="2">
    <location>
        <begin position="15"/>
        <end position="262"/>
    </location>
</feature>
<dbReference type="CDD" id="cd07381">
    <property type="entry name" value="MPP_CapA"/>
    <property type="match status" value="1"/>
</dbReference>
<keyword evidence="4" id="KW-1185">Reference proteome</keyword>
<sequence length="351" mass="37967">MDETACHEDDADTFSVIAGGDVLVHPPVTDQALADAGAAGGTEPDFRPILAGVKPAVSRADLAICHLETPLAPVHGPFAGYRRFNAPPQIAAALKDLGFHTCSTASNHTLDQGEAGVHRTLEELDATGIGHTGSARSAAEADRLNVIDVKGVPVAHLSYTYGFNDTALPDGRPWLANLYGDRVLAEARRARAAGAEAVILSMHWGREYQSPPSPRQIRMAAELTAGPEIDLVIGHHTHVVQPFERVNGRWVAYGLGNLIARHRVPRGSTEEGAMAWFRFVREGGRWRVRSARCLPVLIELDREIRTVDLAAARRDPALPADRRRRYRQAGDRIRRAALGRGAGNSGLREPG</sequence>
<proteinExistence type="inferred from homology"/>
<dbReference type="Pfam" id="PF09587">
    <property type="entry name" value="PGA_cap"/>
    <property type="match status" value="1"/>
</dbReference>
<dbReference type="InterPro" id="IPR019079">
    <property type="entry name" value="Capsule_synth_CapA"/>
</dbReference>
<dbReference type="PANTHER" id="PTHR33393">
    <property type="entry name" value="POLYGLUTAMINE SYNTHESIS ACCESSORY PROTEIN RV0574C-RELATED"/>
    <property type="match status" value="1"/>
</dbReference>
<organism evidence="3 4">
    <name type="scientific">Streptomyces luteireticuli</name>
    <dbReference type="NCBI Taxonomy" id="173858"/>
    <lineage>
        <taxon>Bacteria</taxon>
        <taxon>Bacillati</taxon>
        <taxon>Actinomycetota</taxon>
        <taxon>Actinomycetes</taxon>
        <taxon>Kitasatosporales</taxon>
        <taxon>Streptomycetaceae</taxon>
        <taxon>Streptomyces</taxon>
    </lineage>
</organism>
<dbReference type="InterPro" id="IPR029052">
    <property type="entry name" value="Metallo-depent_PP-like"/>
</dbReference>
<dbReference type="SMART" id="SM00854">
    <property type="entry name" value="PGA_cap"/>
    <property type="match status" value="1"/>
</dbReference>
<dbReference type="SUPFAM" id="SSF56300">
    <property type="entry name" value="Metallo-dependent phosphatases"/>
    <property type="match status" value="1"/>
</dbReference>